<organism evidence="2 3">
    <name type="scientific">Flavobacterium sediminilitoris</name>
    <dbReference type="NCBI Taxonomy" id="2024526"/>
    <lineage>
        <taxon>Bacteria</taxon>
        <taxon>Pseudomonadati</taxon>
        <taxon>Bacteroidota</taxon>
        <taxon>Flavobacteriia</taxon>
        <taxon>Flavobacteriales</taxon>
        <taxon>Flavobacteriaceae</taxon>
        <taxon>Flavobacterium</taxon>
    </lineage>
</organism>
<dbReference type="Proteomes" id="UP000830454">
    <property type="component" value="Chromosome"/>
</dbReference>
<proteinExistence type="predicted"/>
<feature type="transmembrane region" description="Helical" evidence="1">
    <location>
        <begin position="12"/>
        <end position="35"/>
    </location>
</feature>
<gene>
    <name evidence="2" type="ORF">LXD69_04705</name>
</gene>
<evidence type="ECO:0000256" key="1">
    <source>
        <dbReference type="SAM" id="Phobius"/>
    </source>
</evidence>
<keyword evidence="3" id="KW-1185">Reference proteome</keyword>
<dbReference type="EMBL" id="CP090145">
    <property type="protein sequence ID" value="UOX34811.1"/>
    <property type="molecule type" value="Genomic_DNA"/>
</dbReference>
<keyword evidence="1" id="KW-1133">Transmembrane helix</keyword>
<name>A0ABY4HPK1_9FLAO</name>
<evidence type="ECO:0000313" key="3">
    <source>
        <dbReference type="Proteomes" id="UP000830454"/>
    </source>
</evidence>
<keyword evidence="1" id="KW-0812">Transmembrane</keyword>
<keyword evidence="1" id="KW-0472">Membrane</keyword>
<feature type="transmembrane region" description="Helical" evidence="1">
    <location>
        <begin position="55"/>
        <end position="73"/>
    </location>
</feature>
<evidence type="ECO:0000313" key="2">
    <source>
        <dbReference type="EMBL" id="UOX34811.1"/>
    </source>
</evidence>
<sequence length="84" mass="10006">MKTLNKTSRFLKLLLLLLVISLVWFFVVMEMLYNLFFQEIDNPVLFLDYAIQLKIVYVLGVFIIVAYSTIILMKTKNENKHKFN</sequence>
<dbReference type="RefSeq" id="WP_045970564.1">
    <property type="nucleotide sequence ID" value="NZ_CP090145.1"/>
</dbReference>
<protein>
    <submittedName>
        <fullName evidence="2">Uncharacterized protein</fullName>
    </submittedName>
</protein>
<reference evidence="2" key="2">
    <citation type="submission" date="2022-04" db="EMBL/GenBank/DDBJ databases">
        <title>Complete Genome Sequence of Flavobacterium sediminilitoris YSM-43, Isolated from a Tidal Sediment.</title>
        <authorList>
            <person name="Lee P.A."/>
        </authorList>
    </citation>
    <scope>NUCLEOTIDE SEQUENCE</scope>
    <source>
        <strain evidence="2">YSM-43</strain>
    </source>
</reference>
<accession>A0ABY4HPK1</accession>
<reference evidence="2" key="1">
    <citation type="submission" date="2021-12" db="EMBL/GenBank/DDBJ databases">
        <authorList>
            <person name="Cha I.-T."/>
            <person name="Lee K.-E."/>
            <person name="Park S.-J."/>
        </authorList>
    </citation>
    <scope>NUCLEOTIDE SEQUENCE</scope>
    <source>
        <strain evidence="2">YSM-43</strain>
    </source>
</reference>